<keyword evidence="1" id="KW-0732">Signal</keyword>
<dbReference type="SUPFAM" id="SSF54001">
    <property type="entry name" value="Cysteine proteinases"/>
    <property type="match status" value="1"/>
</dbReference>
<protein>
    <submittedName>
        <fullName evidence="2">Uncharacterized protein</fullName>
    </submittedName>
</protein>
<evidence type="ECO:0000313" key="3">
    <source>
        <dbReference type="Proteomes" id="UP001220530"/>
    </source>
</evidence>
<dbReference type="RefSeq" id="WP_282217705.1">
    <property type="nucleotide sequence ID" value="NZ_CP118246.1"/>
</dbReference>
<sequence length="326" mass="34906">MNNFVMAGFAAALCLVGVGAARADDVSVATDTLALEKLENVAEYLQDRLSDEVYDIDGVARAVGADPQDVVQYVRHNIAYRPYWGALKGGAGSLLDRTGNALDQSLLTARLMKLHGSEVRIGYAKLGDTAAAKVLALSRTEVPAPLDTIDLDAELLAAFLNEGGLTRGDIQDSVSGLEGAVEARTAELATKLPNFVRGVENGLSPVADFLVPPRRDAAAVRIAAAYFWTEYRDPQGKWQVLEPLPMNLAPDLRAEAEYFDIDEIPVVWVHEVAVAVSLRMNDGSQKMLASAVVPSTLGLYAPLGMMHRPILATEPASVSEGSWDCA</sequence>
<proteinExistence type="predicted"/>
<name>A0ABY7YJC3_9HYPH</name>
<evidence type="ECO:0000256" key="1">
    <source>
        <dbReference type="SAM" id="SignalP"/>
    </source>
</evidence>
<dbReference type="InterPro" id="IPR038765">
    <property type="entry name" value="Papain-like_cys_pep_sf"/>
</dbReference>
<gene>
    <name evidence="2" type="ORF">PSQ19_10590</name>
</gene>
<accession>A0ABY7YJC3</accession>
<feature type="signal peptide" evidence="1">
    <location>
        <begin position="1"/>
        <end position="23"/>
    </location>
</feature>
<dbReference type="Proteomes" id="UP001220530">
    <property type="component" value="Chromosome"/>
</dbReference>
<keyword evidence="3" id="KW-1185">Reference proteome</keyword>
<dbReference type="EMBL" id="CP118246">
    <property type="protein sequence ID" value="WDR01294.1"/>
    <property type="molecule type" value="Genomic_DNA"/>
</dbReference>
<evidence type="ECO:0000313" key="2">
    <source>
        <dbReference type="EMBL" id="WDR01294.1"/>
    </source>
</evidence>
<reference evidence="2 3" key="1">
    <citation type="submission" date="2023-02" db="EMBL/GenBank/DDBJ databases">
        <title>Devosia algicola sp. nov., isolated from the phycosphere of marine algae.</title>
        <authorList>
            <person name="Kim J.M."/>
            <person name="Lee J.K."/>
            <person name="Choi B.J."/>
            <person name="Bayburt H."/>
            <person name="Jeon C.O."/>
        </authorList>
    </citation>
    <scope>NUCLEOTIDE SEQUENCE [LARGE SCALE GENOMIC DNA]</scope>
    <source>
        <strain evidence="2 3">G20-9</strain>
    </source>
</reference>
<feature type="chain" id="PRO_5045505145" evidence="1">
    <location>
        <begin position="24"/>
        <end position="326"/>
    </location>
</feature>
<organism evidence="2 3">
    <name type="scientific">Devosia algicola</name>
    <dbReference type="NCBI Taxonomy" id="3026418"/>
    <lineage>
        <taxon>Bacteria</taxon>
        <taxon>Pseudomonadati</taxon>
        <taxon>Pseudomonadota</taxon>
        <taxon>Alphaproteobacteria</taxon>
        <taxon>Hyphomicrobiales</taxon>
        <taxon>Devosiaceae</taxon>
        <taxon>Devosia</taxon>
    </lineage>
</organism>